<evidence type="ECO:0000256" key="6">
    <source>
        <dbReference type="SAM" id="Phobius"/>
    </source>
</evidence>
<sequence length="319" mass="32840">MGRSGNLPAWLRSREAGVLLALVLLVLFFSVTTSTFLTSLNLLNVLRQVSVVGIITLAMTILIISQEFDLSVGSMYAVVGIVVATLFNGGMSIWMASLAGLALAAAMGLVNGVLTVRGGIPSFIVTLGMMMVYRGVALLISGGSPASVRLPAFFYSITGSRLWGAIPAPALWFVIMAVAAYFLLHVTGFGFKAFAVGGNREAARLAGINTGRVKVIGFILTATAAGLAATISLSYLGSATPTQGQGMELQAIAGAVIGGASLMGGVGSIVGGFMGAIIMGIVRNGLVLLGVSAYLQELILGLVVIVAVLIGHYSTQQRR</sequence>
<dbReference type="GO" id="GO:0005886">
    <property type="term" value="C:plasma membrane"/>
    <property type="evidence" value="ECO:0007669"/>
    <property type="project" value="UniProtKB-SubCell"/>
</dbReference>
<proteinExistence type="predicted"/>
<feature type="transmembrane region" description="Helical" evidence="6">
    <location>
        <begin position="215"/>
        <end position="237"/>
    </location>
</feature>
<organism evidence="7 8">
    <name type="scientific">Limnochorda pilosa</name>
    <dbReference type="NCBI Taxonomy" id="1555112"/>
    <lineage>
        <taxon>Bacteria</taxon>
        <taxon>Bacillati</taxon>
        <taxon>Bacillota</taxon>
        <taxon>Limnochordia</taxon>
        <taxon>Limnochordales</taxon>
        <taxon>Limnochordaceae</taxon>
        <taxon>Limnochorda</taxon>
    </lineage>
</organism>
<gene>
    <name evidence="7" type="ORF">LIP_2115</name>
</gene>
<dbReference type="KEGG" id="lpil:LIP_2115"/>
<feature type="transmembrane region" description="Helical" evidence="6">
    <location>
        <begin position="70"/>
        <end position="87"/>
    </location>
</feature>
<reference evidence="8" key="1">
    <citation type="submission" date="2015-07" db="EMBL/GenBank/DDBJ databases">
        <title>Complete genome sequence and phylogenetic analysis of Limnochorda pilosa.</title>
        <authorList>
            <person name="Watanabe M."/>
            <person name="Kojima H."/>
            <person name="Fukui M."/>
        </authorList>
    </citation>
    <scope>NUCLEOTIDE SEQUENCE [LARGE SCALE GENOMIC DNA]</scope>
    <source>
        <strain evidence="8">HC45</strain>
    </source>
</reference>
<keyword evidence="8" id="KW-1185">Reference proteome</keyword>
<dbReference type="AlphaFoldDB" id="A0A0K2SLF1"/>
<dbReference type="STRING" id="1555112.LIP_2115"/>
<keyword evidence="5 6" id="KW-0472">Membrane</keyword>
<dbReference type="GO" id="GO:0022857">
    <property type="term" value="F:transmembrane transporter activity"/>
    <property type="evidence" value="ECO:0007669"/>
    <property type="project" value="InterPro"/>
</dbReference>
<dbReference type="PATRIC" id="fig|1555112.3.peg.2156"/>
<feature type="transmembrane region" description="Helical" evidence="6">
    <location>
        <begin position="162"/>
        <end position="184"/>
    </location>
</feature>
<keyword evidence="2" id="KW-1003">Cell membrane</keyword>
<dbReference type="InterPro" id="IPR001851">
    <property type="entry name" value="ABC_transp_permease"/>
</dbReference>
<feature type="transmembrane region" description="Helical" evidence="6">
    <location>
        <begin position="94"/>
        <end position="114"/>
    </location>
</feature>
<evidence type="ECO:0000256" key="1">
    <source>
        <dbReference type="ARBA" id="ARBA00004651"/>
    </source>
</evidence>
<comment type="subcellular location">
    <subcellularLocation>
        <location evidence="1">Cell membrane</location>
        <topology evidence="1">Multi-pass membrane protein</topology>
    </subcellularLocation>
</comment>
<feature type="transmembrane region" description="Helical" evidence="6">
    <location>
        <begin position="294"/>
        <end position="313"/>
    </location>
</feature>
<keyword evidence="4 6" id="KW-1133">Transmembrane helix</keyword>
<dbReference type="Proteomes" id="UP000065807">
    <property type="component" value="Chromosome"/>
</dbReference>
<keyword evidence="3 6" id="KW-0812">Transmembrane</keyword>
<protein>
    <submittedName>
        <fullName evidence="7">Ribose ABC transporter permease</fullName>
    </submittedName>
</protein>
<evidence type="ECO:0000256" key="5">
    <source>
        <dbReference type="ARBA" id="ARBA00023136"/>
    </source>
</evidence>
<dbReference type="Pfam" id="PF02653">
    <property type="entry name" value="BPD_transp_2"/>
    <property type="match status" value="1"/>
</dbReference>
<reference evidence="8" key="2">
    <citation type="journal article" date="2016" name="Int. J. Syst. Evol. Microbiol.">
        <title>Complete genome sequence and cell structure of Limnochorda pilosa, a Gram-negative spore-former within the phylum Firmicutes.</title>
        <authorList>
            <person name="Watanabe M."/>
            <person name="Kojima H."/>
            <person name="Fukui M."/>
        </authorList>
    </citation>
    <scope>NUCLEOTIDE SEQUENCE [LARGE SCALE GENOMIC DNA]</scope>
    <source>
        <strain evidence="8">HC45</strain>
    </source>
</reference>
<dbReference type="EMBL" id="AP014924">
    <property type="protein sequence ID" value="BAS27956.1"/>
    <property type="molecule type" value="Genomic_DNA"/>
</dbReference>
<evidence type="ECO:0000313" key="8">
    <source>
        <dbReference type="Proteomes" id="UP000065807"/>
    </source>
</evidence>
<evidence type="ECO:0000256" key="4">
    <source>
        <dbReference type="ARBA" id="ARBA00022989"/>
    </source>
</evidence>
<name>A0A0K2SLF1_LIMPI</name>
<feature type="transmembrane region" description="Helical" evidence="6">
    <location>
        <begin position="249"/>
        <end position="282"/>
    </location>
</feature>
<dbReference type="PANTHER" id="PTHR32196">
    <property type="entry name" value="ABC TRANSPORTER PERMEASE PROTEIN YPHD-RELATED-RELATED"/>
    <property type="match status" value="1"/>
</dbReference>
<feature type="transmembrane region" description="Helical" evidence="6">
    <location>
        <begin position="45"/>
        <end position="64"/>
    </location>
</feature>
<accession>A0A0K2SLF1</accession>
<feature type="transmembrane region" description="Helical" evidence="6">
    <location>
        <begin position="16"/>
        <end position="38"/>
    </location>
</feature>
<evidence type="ECO:0000256" key="2">
    <source>
        <dbReference type="ARBA" id="ARBA00022475"/>
    </source>
</evidence>
<dbReference type="CDD" id="cd06579">
    <property type="entry name" value="TM_PBP1_transp_AraH_like"/>
    <property type="match status" value="1"/>
</dbReference>
<evidence type="ECO:0000256" key="3">
    <source>
        <dbReference type="ARBA" id="ARBA00022692"/>
    </source>
</evidence>
<evidence type="ECO:0000313" key="7">
    <source>
        <dbReference type="EMBL" id="BAS27956.1"/>
    </source>
</evidence>